<dbReference type="GO" id="GO:0006729">
    <property type="term" value="P:tetrahydrobiopterin biosynthetic process"/>
    <property type="evidence" value="ECO:0007669"/>
    <property type="project" value="InterPro"/>
</dbReference>
<dbReference type="EC" id="4.2.1.96" evidence="3"/>
<proteinExistence type="inferred from homology"/>
<dbReference type="Proteomes" id="UP000186104">
    <property type="component" value="Chromosome"/>
</dbReference>
<accession>A0A173LIL6</accession>
<dbReference type="PANTHER" id="PTHR12599:SF0">
    <property type="entry name" value="PTERIN-4-ALPHA-CARBINOLAMINE DEHYDRATASE"/>
    <property type="match status" value="1"/>
</dbReference>
<evidence type="ECO:0000256" key="4">
    <source>
        <dbReference type="ARBA" id="ARBA00021735"/>
    </source>
</evidence>
<gene>
    <name evidence="6" type="ORF">BJL86_0475</name>
</gene>
<dbReference type="AlphaFoldDB" id="A0A173LIL6"/>
<dbReference type="EMBL" id="CP015961">
    <property type="protein sequence ID" value="ANI91281.1"/>
    <property type="molecule type" value="Genomic_DNA"/>
</dbReference>
<evidence type="ECO:0000256" key="3">
    <source>
        <dbReference type="ARBA" id="ARBA00013252"/>
    </source>
</evidence>
<dbReference type="KEGG" id="dtm:BJL86_0475"/>
<sequence>MSDAADKNVLDDEQITEALAELPGWAHTEGALTFTAKCESAEAAIGLFDKIAAAAENANHHPDVLWSYNEITVDLSSHDVGGVTQRDTRLAKTISGLAEAAGAQVYDGQD</sequence>
<dbReference type="SUPFAM" id="SSF55248">
    <property type="entry name" value="PCD-like"/>
    <property type="match status" value="1"/>
</dbReference>
<dbReference type="Pfam" id="PF01329">
    <property type="entry name" value="Pterin_4a"/>
    <property type="match status" value="1"/>
</dbReference>
<organism evidence="6 7">
    <name type="scientific">Dietzia timorensis</name>
    <dbReference type="NCBI Taxonomy" id="499555"/>
    <lineage>
        <taxon>Bacteria</taxon>
        <taxon>Bacillati</taxon>
        <taxon>Actinomycetota</taxon>
        <taxon>Actinomycetes</taxon>
        <taxon>Mycobacteriales</taxon>
        <taxon>Dietziaceae</taxon>
        <taxon>Dietzia</taxon>
    </lineage>
</organism>
<comment type="catalytic activity">
    <reaction evidence="1">
        <text>(4aS,6R)-4a-hydroxy-L-erythro-5,6,7,8-tetrahydrobiopterin = (6R)-L-erythro-6,7-dihydrobiopterin + H2O</text>
        <dbReference type="Rhea" id="RHEA:11920"/>
        <dbReference type="ChEBI" id="CHEBI:15377"/>
        <dbReference type="ChEBI" id="CHEBI:15642"/>
        <dbReference type="ChEBI" id="CHEBI:43120"/>
        <dbReference type="EC" id="4.2.1.96"/>
    </reaction>
</comment>
<dbReference type="GO" id="GO:0008124">
    <property type="term" value="F:4-alpha-hydroxytetrahydrobiopterin dehydratase activity"/>
    <property type="evidence" value="ECO:0007669"/>
    <property type="project" value="UniProtKB-EC"/>
</dbReference>
<reference evidence="6 7" key="1">
    <citation type="submission" date="2016-06" db="EMBL/GenBank/DDBJ databases">
        <title>Complete genome sequence of a saline-alkali tolerant type strain Dietzia timorensis ID05-A0528T.</title>
        <authorList>
            <person name="Wu X."/>
        </authorList>
    </citation>
    <scope>NUCLEOTIDE SEQUENCE [LARGE SCALE GENOMIC DNA]</scope>
    <source>
        <strain evidence="6 7">ID05-A0528</strain>
    </source>
</reference>
<dbReference type="InterPro" id="IPR036428">
    <property type="entry name" value="PCD_sf"/>
</dbReference>
<dbReference type="STRING" id="499555.BJL86_0475"/>
<evidence type="ECO:0000256" key="5">
    <source>
        <dbReference type="ARBA" id="ARBA00023239"/>
    </source>
</evidence>
<comment type="similarity">
    <text evidence="2">Belongs to the pterin-4-alpha-carbinolamine dehydratase family.</text>
</comment>
<evidence type="ECO:0000313" key="7">
    <source>
        <dbReference type="Proteomes" id="UP000186104"/>
    </source>
</evidence>
<dbReference type="RefSeq" id="WP_067477185.1">
    <property type="nucleotide sequence ID" value="NZ_CP015961.1"/>
</dbReference>
<evidence type="ECO:0000256" key="2">
    <source>
        <dbReference type="ARBA" id="ARBA00006472"/>
    </source>
</evidence>
<protein>
    <recommendedName>
        <fullName evidence="4">Putative pterin-4-alpha-carbinolamine dehydratase</fullName>
        <ecNumber evidence="3">4.2.1.96</ecNumber>
    </recommendedName>
</protein>
<keyword evidence="7" id="KW-1185">Reference proteome</keyword>
<keyword evidence="5" id="KW-0456">Lyase</keyword>
<evidence type="ECO:0000313" key="6">
    <source>
        <dbReference type="EMBL" id="ANI91281.1"/>
    </source>
</evidence>
<dbReference type="OrthoDB" id="15077at2"/>
<name>A0A173LIL6_9ACTN</name>
<dbReference type="NCBIfam" id="NF002017">
    <property type="entry name" value="PRK00823.1-2"/>
    <property type="match status" value="1"/>
</dbReference>
<evidence type="ECO:0000256" key="1">
    <source>
        <dbReference type="ARBA" id="ARBA00001554"/>
    </source>
</evidence>
<dbReference type="InterPro" id="IPR001533">
    <property type="entry name" value="Pterin_deHydtase"/>
</dbReference>
<dbReference type="PANTHER" id="PTHR12599">
    <property type="entry name" value="PTERIN-4-ALPHA-CARBINOLAMINE DEHYDRATASE"/>
    <property type="match status" value="1"/>
</dbReference>
<dbReference type="Gene3D" id="3.30.1360.20">
    <property type="entry name" value="Transcriptional coactivator/pterin dehydratase"/>
    <property type="match status" value="1"/>
</dbReference>